<evidence type="ECO:0000313" key="2">
    <source>
        <dbReference type="Proteomes" id="UP000076552"/>
    </source>
</evidence>
<accession>A0A166XRS0</accession>
<gene>
    <name evidence="1" type="ORF">CT0861_11333</name>
</gene>
<protein>
    <submittedName>
        <fullName evidence="1">Ankyrin repeat protein</fullName>
    </submittedName>
</protein>
<keyword evidence="2" id="KW-1185">Reference proteome</keyword>
<reference evidence="1 2" key="1">
    <citation type="submission" date="2015-06" db="EMBL/GenBank/DDBJ databases">
        <title>Survival trade-offs in plant roots during colonization by closely related pathogenic and mutualistic fungi.</title>
        <authorList>
            <person name="Hacquard S."/>
            <person name="Kracher B."/>
            <person name="Hiruma K."/>
            <person name="Weinman A."/>
            <person name="Muench P."/>
            <person name="Garrido Oter R."/>
            <person name="Ver Loren van Themaat E."/>
            <person name="Dallerey J.-F."/>
            <person name="Damm U."/>
            <person name="Henrissat B."/>
            <person name="Lespinet O."/>
            <person name="Thon M."/>
            <person name="Kemen E."/>
            <person name="McHardy A.C."/>
            <person name="Schulze-Lefert P."/>
            <person name="O'Connell R.J."/>
        </authorList>
    </citation>
    <scope>NUCLEOTIDE SEQUENCE [LARGE SCALE GENOMIC DNA]</scope>
    <source>
        <strain evidence="1 2">0861</strain>
    </source>
</reference>
<proteinExistence type="predicted"/>
<organism evidence="1 2">
    <name type="scientific">Colletotrichum tofieldiae</name>
    <dbReference type="NCBI Taxonomy" id="708197"/>
    <lineage>
        <taxon>Eukaryota</taxon>
        <taxon>Fungi</taxon>
        <taxon>Dikarya</taxon>
        <taxon>Ascomycota</taxon>
        <taxon>Pezizomycotina</taxon>
        <taxon>Sordariomycetes</taxon>
        <taxon>Hypocreomycetidae</taxon>
        <taxon>Glomerellales</taxon>
        <taxon>Glomerellaceae</taxon>
        <taxon>Colletotrichum</taxon>
        <taxon>Colletotrichum spaethianum species complex</taxon>
    </lineage>
</organism>
<dbReference type="AlphaFoldDB" id="A0A166XRS0"/>
<dbReference type="Proteomes" id="UP000076552">
    <property type="component" value="Unassembled WGS sequence"/>
</dbReference>
<sequence length="120" mass="13287">MIVFLLGQGVRTTGNGRLQYLRAIKFAEREGHLTAGLQDWEDLQEEDLEMSPVSEVQQAIISEGDSAEVRAEMTAEEPHSEPMDAIDACFGVPVDMDWQDTIETFEAITRDLDGSWLGAG</sequence>
<evidence type="ECO:0000313" key="1">
    <source>
        <dbReference type="EMBL" id="KZL76872.1"/>
    </source>
</evidence>
<comment type="caution">
    <text evidence="1">The sequence shown here is derived from an EMBL/GenBank/DDBJ whole genome shotgun (WGS) entry which is preliminary data.</text>
</comment>
<dbReference type="EMBL" id="LFIV01000012">
    <property type="protein sequence ID" value="KZL76872.1"/>
    <property type="molecule type" value="Genomic_DNA"/>
</dbReference>
<name>A0A166XRS0_9PEZI</name>